<feature type="transmembrane region" description="Helical" evidence="8">
    <location>
        <begin position="203"/>
        <end position="221"/>
    </location>
</feature>
<keyword evidence="5" id="KW-0809">Transit peptide</keyword>
<dbReference type="CDD" id="cd06160">
    <property type="entry name" value="S2P-M50_like_2"/>
    <property type="match status" value="1"/>
</dbReference>
<evidence type="ECO:0000259" key="9">
    <source>
        <dbReference type="Pfam" id="PF02163"/>
    </source>
</evidence>
<evidence type="ECO:0000256" key="5">
    <source>
        <dbReference type="ARBA" id="ARBA00022946"/>
    </source>
</evidence>
<evidence type="ECO:0000313" key="10">
    <source>
        <dbReference type="EMBL" id="OIR16619.1"/>
    </source>
</evidence>
<feature type="transmembrane region" description="Helical" evidence="8">
    <location>
        <begin position="85"/>
        <end position="106"/>
    </location>
</feature>
<dbReference type="Proteomes" id="UP000183815">
    <property type="component" value="Unassembled WGS sequence"/>
</dbReference>
<name>A0A1J5T924_9ARCH</name>
<keyword evidence="4" id="KW-0378">Hydrolase</keyword>
<reference evidence="10 11" key="1">
    <citation type="submission" date="2016-08" db="EMBL/GenBank/DDBJ databases">
        <title>New Insights into Marine Group III Euryarchaeota, from dark to light.</title>
        <authorList>
            <person name="Haro-Moreno J.M."/>
            <person name="Rodriguez-Valera F."/>
            <person name="Lopez-Garcia P."/>
            <person name="Moreira D."/>
            <person name="Martin-Cuadrado A.B."/>
        </authorList>
    </citation>
    <scope>NUCLEOTIDE SEQUENCE [LARGE SCALE GENOMIC DNA]</scope>
    <source>
        <strain evidence="10">CG-Bathy1</strain>
    </source>
</reference>
<dbReference type="Pfam" id="PF02163">
    <property type="entry name" value="Peptidase_M50"/>
    <property type="match status" value="1"/>
</dbReference>
<dbReference type="GO" id="GO:0016020">
    <property type="term" value="C:membrane"/>
    <property type="evidence" value="ECO:0007669"/>
    <property type="project" value="UniProtKB-SubCell"/>
</dbReference>
<dbReference type="PANTHER" id="PTHR31412:SF0">
    <property type="entry name" value="ZINC METALLOPROTEASE EGY1, CHLOROPLASTIC-RELATED"/>
    <property type="match status" value="1"/>
</dbReference>
<evidence type="ECO:0000256" key="1">
    <source>
        <dbReference type="ARBA" id="ARBA00004141"/>
    </source>
</evidence>
<dbReference type="InterPro" id="IPR044838">
    <property type="entry name" value="EGY1-like"/>
</dbReference>
<accession>A0A1J5T924</accession>
<comment type="caution">
    <text evidence="10">The sequence shown here is derived from an EMBL/GenBank/DDBJ whole genome shotgun (WGS) entry which is preliminary data.</text>
</comment>
<organism evidence="10 11">
    <name type="scientific">Marine Group III euryarchaeote CG-Bathy1</name>
    <dbReference type="NCBI Taxonomy" id="1889001"/>
    <lineage>
        <taxon>Archaea</taxon>
        <taxon>Methanobacteriati</taxon>
        <taxon>Thermoplasmatota</taxon>
        <taxon>Thermoplasmata</taxon>
        <taxon>Candidatus Thermoprofundales</taxon>
    </lineage>
</organism>
<evidence type="ECO:0000313" key="11">
    <source>
        <dbReference type="Proteomes" id="UP000183815"/>
    </source>
</evidence>
<evidence type="ECO:0000256" key="7">
    <source>
        <dbReference type="ARBA" id="ARBA00023136"/>
    </source>
</evidence>
<feature type="transmembrane region" description="Helical" evidence="8">
    <location>
        <begin position="358"/>
        <end position="378"/>
    </location>
</feature>
<feature type="transmembrane region" description="Helical" evidence="8">
    <location>
        <begin position="164"/>
        <end position="183"/>
    </location>
</feature>
<evidence type="ECO:0000256" key="4">
    <source>
        <dbReference type="ARBA" id="ARBA00022801"/>
    </source>
</evidence>
<feature type="transmembrane region" description="Helical" evidence="8">
    <location>
        <begin position="259"/>
        <end position="280"/>
    </location>
</feature>
<evidence type="ECO:0000256" key="8">
    <source>
        <dbReference type="SAM" id="Phobius"/>
    </source>
</evidence>
<evidence type="ECO:0000256" key="2">
    <source>
        <dbReference type="ARBA" id="ARBA00022670"/>
    </source>
</evidence>
<dbReference type="AlphaFoldDB" id="A0A1J5T924"/>
<dbReference type="EMBL" id="MIYU01000012">
    <property type="protein sequence ID" value="OIR16619.1"/>
    <property type="molecule type" value="Genomic_DNA"/>
</dbReference>
<keyword evidence="2" id="KW-0645">Protease</keyword>
<feature type="transmembrane region" description="Helical" evidence="8">
    <location>
        <begin position="301"/>
        <end position="319"/>
    </location>
</feature>
<dbReference type="GO" id="GO:0008233">
    <property type="term" value="F:peptidase activity"/>
    <property type="evidence" value="ECO:0007669"/>
    <property type="project" value="UniProtKB-KW"/>
</dbReference>
<sequence>MEELNSFLKSKGWLIKDYKHDGLSHIFHIDLPDDFASKFEELRISLKSKSFPERFSPIAREIGGEALLILIPRPNLSFKSQRTNIYLFIATVFTTMWAGALMYAGYSNYESESSWFLLTIFLEPRLLLMGFLTFSIPLLTILGVHEFAHYFYAKKHNLESSLPFFIPFPPPFLLGTMGAMISIREPIPNRKALFDVGVSGPIAGFLIAIPITLLGFFLTEMVKAPVPEDTGSVYYLGTPIIWSALIWIAVKIMPLSGAYLTHPVAFAGWAGFLVTAINLFPAGQLDGGHISRALLGNKSKYFSYLTMSILFFLGFVGIPGVVDPYFGWLIFGVLILFMGVLHSPPSEEITPLDFNRKIVGAFSVLMLVVCFVPSPLMVGESPFDISIESSDSEFTTASNASFEMIVWLNNTGTVTDNLSLSFVHNESWSVSLSSFTIRSVNDTLLASDSNFTSELFYFDNETNIYSLNLSASDYSNLTLVVTVPEDAIDDSYTIKIKVSGRNEALYTKAIVVIVED</sequence>
<keyword evidence="3 8" id="KW-0812">Transmembrane</keyword>
<proteinExistence type="predicted"/>
<dbReference type="GO" id="GO:0006508">
    <property type="term" value="P:proteolysis"/>
    <property type="evidence" value="ECO:0007669"/>
    <property type="project" value="UniProtKB-KW"/>
</dbReference>
<evidence type="ECO:0000256" key="3">
    <source>
        <dbReference type="ARBA" id="ARBA00022692"/>
    </source>
</evidence>
<protein>
    <recommendedName>
        <fullName evidence="9">Peptidase M50 domain-containing protein</fullName>
    </recommendedName>
</protein>
<dbReference type="InterPro" id="IPR008915">
    <property type="entry name" value="Peptidase_M50"/>
</dbReference>
<keyword evidence="7 8" id="KW-0472">Membrane</keyword>
<evidence type="ECO:0000256" key="6">
    <source>
        <dbReference type="ARBA" id="ARBA00022989"/>
    </source>
</evidence>
<keyword evidence="6 8" id="KW-1133">Transmembrane helix</keyword>
<feature type="domain" description="Peptidase M50" evidence="9">
    <location>
        <begin position="134"/>
        <end position="299"/>
    </location>
</feature>
<feature type="transmembrane region" description="Helical" evidence="8">
    <location>
        <begin position="233"/>
        <end position="253"/>
    </location>
</feature>
<comment type="subcellular location">
    <subcellularLocation>
        <location evidence="1">Membrane</location>
        <topology evidence="1">Multi-pass membrane protein</topology>
    </subcellularLocation>
</comment>
<feature type="transmembrane region" description="Helical" evidence="8">
    <location>
        <begin position="126"/>
        <end position="152"/>
    </location>
</feature>
<gene>
    <name evidence="10" type="ORF">BEU04_01400</name>
</gene>
<feature type="transmembrane region" description="Helical" evidence="8">
    <location>
        <begin position="325"/>
        <end position="346"/>
    </location>
</feature>
<dbReference type="PANTHER" id="PTHR31412">
    <property type="entry name" value="ZINC METALLOPROTEASE EGY1"/>
    <property type="match status" value="1"/>
</dbReference>